<accession>A0A015LFR5</accession>
<dbReference type="PANTHER" id="PTHR47470">
    <property type="entry name" value="CHOLESTEROL OXIDASE"/>
    <property type="match status" value="1"/>
</dbReference>
<dbReference type="InterPro" id="IPR052542">
    <property type="entry name" value="Cholesterol_Oxidase"/>
</dbReference>
<gene>
    <name evidence="5" type="ORF">RirG_014360</name>
</gene>
<evidence type="ECO:0000256" key="2">
    <source>
        <dbReference type="ARBA" id="ARBA00022630"/>
    </source>
</evidence>
<dbReference type="SUPFAM" id="SSF53474">
    <property type="entry name" value="alpha/beta-Hydrolases"/>
    <property type="match status" value="1"/>
</dbReference>
<proteinExistence type="predicted"/>
<keyword evidence="6" id="KW-1185">Reference proteome</keyword>
<keyword evidence="2" id="KW-0285">Flavoprotein</keyword>
<comment type="caution">
    <text evidence="5">The sequence shown here is derived from an EMBL/GenBank/DDBJ whole genome shotgun (WGS) entry which is preliminary data.</text>
</comment>
<dbReference type="HOGENOM" id="CLU_2016451_0_0_1"/>
<keyword evidence="4" id="KW-0560">Oxidoreductase</keyword>
<organism evidence="5 6">
    <name type="scientific">Rhizophagus irregularis (strain DAOM 197198w)</name>
    <name type="common">Glomus intraradices</name>
    <dbReference type="NCBI Taxonomy" id="1432141"/>
    <lineage>
        <taxon>Eukaryota</taxon>
        <taxon>Fungi</taxon>
        <taxon>Fungi incertae sedis</taxon>
        <taxon>Mucoromycota</taxon>
        <taxon>Glomeromycotina</taxon>
        <taxon>Glomeromycetes</taxon>
        <taxon>Glomerales</taxon>
        <taxon>Glomeraceae</taxon>
        <taxon>Rhizophagus</taxon>
    </lineage>
</organism>
<protein>
    <submittedName>
        <fullName evidence="5">Uncharacterized protein</fullName>
    </submittedName>
</protein>
<dbReference type="EMBL" id="JEMT01009030">
    <property type="protein sequence ID" value="EXX78504.1"/>
    <property type="molecule type" value="Genomic_DNA"/>
</dbReference>
<sequence length="123" mass="14343">MQHLAKVSKKELLLNYQGQNVYVTQENIRNRLNFPICFIHGDKNVVFDIKSTKKSYDALRLVNGADNYVYNEINNYGHLDVWWGTNANEDVFPKVLNHLEETQHLWGYTAQHPSNGFQPFDDS</sequence>
<dbReference type="InterPro" id="IPR029058">
    <property type="entry name" value="AB_hydrolase_fold"/>
</dbReference>
<keyword evidence="3" id="KW-0274">FAD</keyword>
<name>A0A015LFR5_RHIIW</name>
<dbReference type="PANTHER" id="PTHR47470:SF1">
    <property type="entry name" value="FAD-DEPENDENT OXIDOREDUCTASE 2 FAD BINDING DOMAIN-CONTAINING PROTEIN"/>
    <property type="match status" value="1"/>
</dbReference>
<dbReference type="Gene3D" id="3.40.50.1820">
    <property type="entry name" value="alpha/beta hydrolase"/>
    <property type="match status" value="1"/>
</dbReference>
<comment type="cofactor">
    <cofactor evidence="1">
        <name>FAD</name>
        <dbReference type="ChEBI" id="CHEBI:57692"/>
    </cofactor>
</comment>
<evidence type="ECO:0000256" key="3">
    <source>
        <dbReference type="ARBA" id="ARBA00022827"/>
    </source>
</evidence>
<evidence type="ECO:0000313" key="6">
    <source>
        <dbReference type="Proteomes" id="UP000022910"/>
    </source>
</evidence>
<dbReference type="GO" id="GO:0016491">
    <property type="term" value="F:oxidoreductase activity"/>
    <property type="evidence" value="ECO:0007669"/>
    <property type="project" value="UniProtKB-KW"/>
</dbReference>
<evidence type="ECO:0000313" key="5">
    <source>
        <dbReference type="EMBL" id="EXX78504.1"/>
    </source>
</evidence>
<dbReference type="AlphaFoldDB" id="A0A015LFR5"/>
<dbReference type="Proteomes" id="UP000022910">
    <property type="component" value="Unassembled WGS sequence"/>
</dbReference>
<evidence type="ECO:0000256" key="1">
    <source>
        <dbReference type="ARBA" id="ARBA00001974"/>
    </source>
</evidence>
<reference evidence="5 6" key="1">
    <citation type="submission" date="2014-02" db="EMBL/GenBank/DDBJ databases">
        <title>Single nucleus genome sequencing reveals high similarity among nuclei of an endomycorrhizal fungus.</title>
        <authorList>
            <person name="Lin K."/>
            <person name="Geurts R."/>
            <person name="Zhang Z."/>
            <person name="Limpens E."/>
            <person name="Saunders D.G."/>
            <person name="Mu D."/>
            <person name="Pang E."/>
            <person name="Cao H."/>
            <person name="Cha H."/>
            <person name="Lin T."/>
            <person name="Zhou Q."/>
            <person name="Shang Y."/>
            <person name="Li Y."/>
            <person name="Ivanov S."/>
            <person name="Sharma T."/>
            <person name="Velzen R.V."/>
            <person name="Ruijter N.D."/>
            <person name="Aanen D.K."/>
            <person name="Win J."/>
            <person name="Kamoun S."/>
            <person name="Bisseling T."/>
            <person name="Huang S."/>
        </authorList>
    </citation>
    <scope>NUCLEOTIDE SEQUENCE [LARGE SCALE GENOMIC DNA]</scope>
    <source>
        <strain evidence="6">DAOM197198w</strain>
    </source>
</reference>
<evidence type="ECO:0000256" key="4">
    <source>
        <dbReference type="ARBA" id="ARBA00023002"/>
    </source>
</evidence>
<dbReference type="STRING" id="1432141.A0A015LFR5"/>